<evidence type="ECO:0000313" key="3">
    <source>
        <dbReference type="Proteomes" id="UP000193642"/>
    </source>
</evidence>
<gene>
    <name evidence="2" type="ORF">BCR33DRAFT_716752</name>
</gene>
<name>A0A1Y2CET1_9FUNG</name>
<feature type="compositionally biased region" description="Low complexity" evidence="1">
    <location>
        <begin position="84"/>
        <end position="104"/>
    </location>
</feature>
<reference evidence="2 3" key="1">
    <citation type="submission" date="2016-07" db="EMBL/GenBank/DDBJ databases">
        <title>Pervasive Adenine N6-methylation of Active Genes in Fungi.</title>
        <authorList>
            <consortium name="DOE Joint Genome Institute"/>
            <person name="Mondo S.J."/>
            <person name="Dannebaum R.O."/>
            <person name="Kuo R.C."/>
            <person name="Labutti K."/>
            <person name="Haridas S."/>
            <person name="Kuo A."/>
            <person name="Salamov A."/>
            <person name="Ahrendt S.R."/>
            <person name="Lipzen A."/>
            <person name="Sullivan W."/>
            <person name="Andreopoulos W.B."/>
            <person name="Clum A."/>
            <person name="Lindquist E."/>
            <person name="Daum C."/>
            <person name="Ramamoorthy G.K."/>
            <person name="Gryganskyi A."/>
            <person name="Culley D."/>
            <person name="Magnuson J.K."/>
            <person name="James T.Y."/>
            <person name="O'Malley M.A."/>
            <person name="Stajich J.E."/>
            <person name="Spatafora J.W."/>
            <person name="Visel A."/>
            <person name="Grigoriev I.V."/>
        </authorList>
    </citation>
    <scope>NUCLEOTIDE SEQUENCE [LARGE SCALE GENOMIC DNA]</scope>
    <source>
        <strain evidence="2 3">JEL800</strain>
    </source>
</reference>
<accession>A0A1Y2CET1</accession>
<sequence>MTPIPSPTPSHDAFDYAAPPLPLSNGFRRPASMAAVVPLTMSLSMFSLDAATSTVAPSPLQHHLAIPAAPSQGARSRTPPADAPPNSNSSTTTNNNTNNTSASSRPRRRGRTRLNCLSSRDRPSQADLQLRPDDLALMQIDTDALCV</sequence>
<keyword evidence="3" id="KW-1185">Reference proteome</keyword>
<feature type="region of interest" description="Disordered" evidence="1">
    <location>
        <begin position="61"/>
        <end position="128"/>
    </location>
</feature>
<evidence type="ECO:0000313" key="2">
    <source>
        <dbReference type="EMBL" id="ORY44805.1"/>
    </source>
</evidence>
<comment type="caution">
    <text evidence="2">The sequence shown here is derived from an EMBL/GenBank/DDBJ whole genome shotgun (WGS) entry which is preliminary data.</text>
</comment>
<dbReference type="EMBL" id="MCGO01000021">
    <property type="protein sequence ID" value="ORY44805.1"/>
    <property type="molecule type" value="Genomic_DNA"/>
</dbReference>
<proteinExistence type="predicted"/>
<dbReference type="Proteomes" id="UP000193642">
    <property type="component" value="Unassembled WGS sequence"/>
</dbReference>
<organism evidence="2 3">
    <name type="scientific">Rhizoclosmatium globosum</name>
    <dbReference type="NCBI Taxonomy" id="329046"/>
    <lineage>
        <taxon>Eukaryota</taxon>
        <taxon>Fungi</taxon>
        <taxon>Fungi incertae sedis</taxon>
        <taxon>Chytridiomycota</taxon>
        <taxon>Chytridiomycota incertae sedis</taxon>
        <taxon>Chytridiomycetes</taxon>
        <taxon>Chytridiales</taxon>
        <taxon>Chytriomycetaceae</taxon>
        <taxon>Rhizoclosmatium</taxon>
    </lineage>
</organism>
<feature type="compositionally biased region" description="Basic and acidic residues" evidence="1">
    <location>
        <begin position="119"/>
        <end position="128"/>
    </location>
</feature>
<evidence type="ECO:0000256" key="1">
    <source>
        <dbReference type="SAM" id="MobiDB-lite"/>
    </source>
</evidence>
<protein>
    <submittedName>
        <fullName evidence="2">Uncharacterized protein</fullName>
    </submittedName>
</protein>
<dbReference type="AlphaFoldDB" id="A0A1Y2CET1"/>